<evidence type="ECO:0000259" key="8">
    <source>
        <dbReference type="Pfam" id="PF16757"/>
    </source>
</evidence>
<evidence type="ECO:0000256" key="2">
    <source>
        <dbReference type="ARBA" id="ARBA00007951"/>
    </source>
</evidence>
<dbReference type="SUPFAM" id="SSF51445">
    <property type="entry name" value="(Trans)glycosidases"/>
    <property type="match status" value="1"/>
</dbReference>
<dbReference type="Pfam" id="PF01120">
    <property type="entry name" value="Alpha_L_fucos"/>
    <property type="match status" value="1"/>
</dbReference>
<dbReference type="PANTHER" id="PTHR10030:SF37">
    <property type="entry name" value="ALPHA-L-FUCOSIDASE-RELATED"/>
    <property type="match status" value="1"/>
</dbReference>
<dbReference type="PIRSF" id="PIRSF001092">
    <property type="entry name" value="Alpha-L-fucosidase"/>
    <property type="match status" value="1"/>
</dbReference>
<organism evidence="9 10">
    <name type="scientific">Allotamlana fucoidanivorans</name>
    <dbReference type="NCBI Taxonomy" id="2583814"/>
    <lineage>
        <taxon>Bacteria</taxon>
        <taxon>Pseudomonadati</taxon>
        <taxon>Bacteroidota</taxon>
        <taxon>Flavobacteriia</taxon>
        <taxon>Flavobacteriales</taxon>
        <taxon>Flavobacteriaceae</taxon>
        <taxon>Allotamlana</taxon>
    </lineage>
</organism>
<dbReference type="InterPro" id="IPR017853">
    <property type="entry name" value="GH"/>
</dbReference>
<dbReference type="PANTHER" id="PTHR10030">
    <property type="entry name" value="ALPHA-L-FUCOSIDASE"/>
    <property type="match status" value="1"/>
</dbReference>
<reference evidence="9 10" key="1">
    <citation type="submission" date="2019-05" db="EMBL/GenBank/DDBJ databases">
        <title>Tamlana fucoidanivorans sp. nov., isolated from the surface of algae collected from Fujian province in China.</title>
        <authorList>
            <person name="Li J."/>
        </authorList>
    </citation>
    <scope>NUCLEOTIDE SEQUENCE [LARGE SCALE GENOMIC DNA]</scope>
    <source>
        <strain evidence="9 10">CW2-9</strain>
    </source>
</reference>
<accession>A0A5C4SG59</accession>
<comment type="caution">
    <text evidence="9">The sequence shown here is derived from an EMBL/GenBank/DDBJ whole genome shotgun (WGS) entry which is preliminary data.</text>
</comment>
<dbReference type="Gene3D" id="3.20.20.80">
    <property type="entry name" value="Glycosidases"/>
    <property type="match status" value="1"/>
</dbReference>
<dbReference type="EMBL" id="VDCS01000013">
    <property type="protein sequence ID" value="TNJ42564.1"/>
    <property type="molecule type" value="Genomic_DNA"/>
</dbReference>
<evidence type="ECO:0000256" key="6">
    <source>
        <dbReference type="ARBA" id="ARBA00023295"/>
    </source>
</evidence>
<dbReference type="InterPro" id="IPR031919">
    <property type="entry name" value="Fucosidase_C"/>
</dbReference>
<comment type="function">
    <text evidence="1">Alpha-L-fucosidase is responsible for hydrolyzing the alpha-1,6-linked fucose joined to the reducing-end N-acetylglucosamine of the carbohydrate moieties of glycoproteins.</text>
</comment>
<dbReference type="Pfam" id="PF16757">
    <property type="entry name" value="Fucosidase_C"/>
    <property type="match status" value="1"/>
</dbReference>
<evidence type="ECO:0000256" key="4">
    <source>
        <dbReference type="ARBA" id="ARBA00022729"/>
    </source>
</evidence>
<dbReference type="Proteomes" id="UP000308713">
    <property type="component" value="Unassembled WGS sequence"/>
</dbReference>
<dbReference type="EC" id="3.2.1.51" evidence="3"/>
<keyword evidence="6" id="KW-0326">Glycosidase</keyword>
<evidence type="ECO:0000313" key="9">
    <source>
        <dbReference type="EMBL" id="TNJ42564.1"/>
    </source>
</evidence>
<dbReference type="GO" id="GO:0004560">
    <property type="term" value="F:alpha-L-fucosidase activity"/>
    <property type="evidence" value="ECO:0007669"/>
    <property type="project" value="InterPro"/>
</dbReference>
<feature type="domain" description="Glycoside hydrolase family 29 N-terminal" evidence="7">
    <location>
        <begin position="31"/>
        <end position="389"/>
    </location>
</feature>
<keyword evidence="5" id="KW-0378">Hydrolase</keyword>
<comment type="similarity">
    <text evidence="2">Belongs to the glycosyl hydrolase 29 family.</text>
</comment>
<evidence type="ECO:0000256" key="3">
    <source>
        <dbReference type="ARBA" id="ARBA00012662"/>
    </source>
</evidence>
<dbReference type="Gene3D" id="2.60.40.1180">
    <property type="entry name" value="Golgi alpha-mannosidase II"/>
    <property type="match status" value="1"/>
</dbReference>
<dbReference type="OrthoDB" id="1095333at2"/>
<sequence>MKVSHLCITVAASLLLNFSCEKKTAGDSKDKEEAKNMAFTPDWESLGKHNESPQWFKNAKLGIYFHWGLYSVPAFGNEWYPRWMHFKDHKIHKHHVENYGDPSEFGYHDFAPMFKAEHFDAKAWAKLFKNAGAQFAGPVAEHHDGYAMWDSDITPWNTMDTGPKRDITGELETAIKAQGLKFITAFHHAKNLQRATELGKEVSISHYPYFENMPPSSDDPELQLMYGNMEPEKWYKEVWLGKMKEVIDNYHPDIIWFDYVLGDIPEAYRKAFAAYYLNEAALQNQDAVIVRKQHDLPLNMSIEDLEQARKNEIGTKTWMTDATISNGSWCFTNNLGVKTPEDVLHMLIDIVSKNGVLLLNVSPRADGIIPQNQQDVLLKIGDWLKKYGEAIYATEAWYTFGEGPTKEPQGHFKNHKAFMELKYSNKDVRYTTKDYSIYAIIMGQVEPNQHITLTSFAKNNIHDMTSIEQVAFLGSDETIEWTLSEEEGLTLKAPSKPINDMATVIKIVISQ</sequence>
<dbReference type="AlphaFoldDB" id="A0A5C4SG59"/>
<dbReference type="InterPro" id="IPR000933">
    <property type="entry name" value="Glyco_hydro_29"/>
</dbReference>
<evidence type="ECO:0000259" key="7">
    <source>
        <dbReference type="Pfam" id="PF01120"/>
    </source>
</evidence>
<keyword evidence="10" id="KW-1185">Reference proteome</keyword>
<keyword evidence="4" id="KW-0732">Signal</keyword>
<evidence type="ECO:0000313" key="10">
    <source>
        <dbReference type="Proteomes" id="UP000308713"/>
    </source>
</evidence>
<dbReference type="InterPro" id="IPR013780">
    <property type="entry name" value="Glyco_hydro_b"/>
</dbReference>
<feature type="domain" description="Alpha-L-fucosidase C-terminal" evidence="8">
    <location>
        <begin position="425"/>
        <end position="502"/>
    </location>
</feature>
<protein>
    <recommendedName>
        <fullName evidence="3">alpha-L-fucosidase</fullName>
        <ecNumber evidence="3">3.2.1.51</ecNumber>
    </recommendedName>
</protein>
<dbReference type="GO" id="GO:0016139">
    <property type="term" value="P:glycoside catabolic process"/>
    <property type="evidence" value="ECO:0007669"/>
    <property type="project" value="TreeGrafter"/>
</dbReference>
<evidence type="ECO:0000256" key="5">
    <source>
        <dbReference type="ARBA" id="ARBA00022801"/>
    </source>
</evidence>
<proteinExistence type="inferred from homology"/>
<dbReference type="GO" id="GO:0006004">
    <property type="term" value="P:fucose metabolic process"/>
    <property type="evidence" value="ECO:0007669"/>
    <property type="project" value="InterPro"/>
</dbReference>
<evidence type="ECO:0000256" key="1">
    <source>
        <dbReference type="ARBA" id="ARBA00004071"/>
    </source>
</evidence>
<dbReference type="PRINTS" id="PR00741">
    <property type="entry name" value="GLHYDRLASE29"/>
</dbReference>
<name>A0A5C4SG59_9FLAO</name>
<dbReference type="GO" id="GO:0005764">
    <property type="term" value="C:lysosome"/>
    <property type="evidence" value="ECO:0007669"/>
    <property type="project" value="TreeGrafter"/>
</dbReference>
<dbReference type="SMART" id="SM00812">
    <property type="entry name" value="Alpha_L_fucos"/>
    <property type="match status" value="1"/>
</dbReference>
<gene>
    <name evidence="9" type="ORF">FGF67_13810</name>
</gene>
<dbReference type="RefSeq" id="WP_139698348.1">
    <property type="nucleotide sequence ID" value="NZ_CP074074.1"/>
</dbReference>
<dbReference type="InterPro" id="IPR057739">
    <property type="entry name" value="Glyco_hydro_29_N"/>
</dbReference>
<dbReference type="InterPro" id="IPR016286">
    <property type="entry name" value="FUC_metazoa-typ"/>
</dbReference>